<keyword evidence="2" id="KW-1185">Reference proteome</keyword>
<sequence>MSDVGSPSEFPPPPYSGHLLAHYTAAHDKSNARDTFTVVTPLAHKARITDAEEQAEAVLDTAHAETSLSWDHDEAEQARTSPLPARPYRITLTIRGASMGALRIEVAALLLWVFLLGALSALAVVAGAQVVGLLMVRLLTEV</sequence>
<name>A0ACB8QT69_9AGAM</name>
<proteinExistence type="predicted"/>
<reference evidence="1" key="2">
    <citation type="journal article" date="2022" name="New Phytol.">
        <title>Evolutionary transition to the ectomycorrhizal habit in the genomes of a hyperdiverse lineage of mushroom-forming fungi.</title>
        <authorList>
            <person name="Looney B."/>
            <person name="Miyauchi S."/>
            <person name="Morin E."/>
            <person name="Drula E."/>
            <person name="Courty P.E."/>
            <person name="Kohler A."/>
            <person name="Kuo A."/>
            <person name="LaButti K."/>
            <person name="Pangilinan J."/>
            <person name="Lipzen A."/>
            <person name="Riley R."/>
            <person name="Andreopoulos W."/>
            <person name="He G."/>
            <person name="Johnson J."/>
            <person name="Nolan M."/>
            <person name="Tritt A."/>
            <person name="Barry K.W."/>
            <person name="Grigoriev I.V."/>
            <person name="Nagy L.G."/>
            <person name="Hibbett D."/>
            <person name="Henrissat B."/>
            <person name="Matheny P.B."/>
            <person name="Labbe J."/>
            <person name="Martin F.M."/>
        </authorList>
    </citation>
    <scope>NUCLEOTIDE SEQUENCE</scope>
    <source>
        <strain evidence="1">EC-137</strain>
    </source>
</reference>
<gene>
    <name evidence="1" type="ORF">K488DRAFT_83491</name>
</gene>
<organism evidence="1 2">
    <name type="scientific">Vararia minispora EC-137</name>
    <dbReference type="NCBI Taxonomy" id="1314806"/>
    <lineage>
        <taxon>Eukaryota</taxon>
        <taxon>Fungi</taxon>
        <taxon>Dikarya</taxon>
        <taxon>Basidiomycota</taxon>
        <taxon>Agaricomycotina</taxon>
        <taxon>Agaricomycetes</taxon>
        <taxon>Russulales</taxon>
        <taxon>Lachnocladiaceae</taxon>
        <taxon>Vararia</taxon>
    </lineage>
</organism>
<dbReference type="EMBL" id="MU273491">
    <property type="protein sequence ID" value="KAI0035029.1"/>
    <property type="molecule type" value="Genomic_DNA"/>
</dbReference>
<accession>A0ACB8QT69</accession>
<dbReference type="Proteomes" id="UP000814128">
    <property type="component" value="Unassembled WGS sequence"/>
</dbReference>
<protein>
    <submittedName>
        <fullName evidence="1">Uncharacterized protein</fullName>
    </submittedName>
</protein>
<evidence type="ECO:0000313" key="1">
    <source>
        <dbReference type="EMBL" id="KAI0035029.1"/>
    </source>
</evidence>
<reference evidence="1" key="1">
    <citation type="submission" date="2021-02" db="EMBL/GenBank/DDBJ databases">
        <authorList>
            <consortium name="DOE Joint Genome Institute"/>
            <person name="Ahrendt S."/>
            <person name="Looney B.P."/>
            <person name="Miyauchi S."/>
            <person name="Morin E."/>
            <person name="Drula E."/>
            <person name="Courty P.E."/>
            <person name="Chicoki N."/>
            <person name="Fauchery L."/>
            <person name="Kohler A."/>
            <person name="Kuo A."/>
            <person name="Labutti K."/>
            <person name="Pangilinan J."/>
            <person name="Lipzen A."/>
            <person name="Riley R."/>
            <person name="Andreopoulos W."/>
            <person name="He G."/>
            <person name="Johnson J."/>
            <person name="Barry K.W."/>
            <person name="Grigoriev I.V."/>
            <person name="Nagy L."/>
            <person name="Hibbett D."/>
            <person name="Henrissat B."/>
            <person name="Matheny P.B."/>
            <person name="Labbe J."/>
            <person name="Martin F."/>
        </authorList>
    </citation>
    <scope>NUCLEOTIDE SEQUENCE</scope>
    <source>
        <strain evidence="1">EC-137</strain>
    </source>
</reference>
<comment type="caution">
    <text evidence="1">The sequence shown here is derived from an EMBL/GenBank/DDBJ whole genome shotgun (WGS) entry which is preliminary data.</text>
</comment>
<evidence type="ECO:0000313" key="2">
    <source>
        <dbReference type="Proteomes" id="UP000814128"/>
    </source>
</evidence>